<dbReference type="InterPro" id="IPR018062">
    <property type="entry name" value="HTH_AraC-typ_CS"/>
</dbReference>
<dbReference type="InterPro" id="IPR009057">
    <property type="entry name" value="Homeodomain-like_sf"/>
</dbReference>
<evidence type="ECO:0000313" key="7">
    <source>
        <dbReference type="Proteomes" id="UP000014461"/>
    </source>
</evidence>
<accession>R9PLQ8</accession>
<evidence type="ECO:0000256" key="3">
    <source>
        <dbReference type="ARBA" id="ARBA00023159"/>
    </source>
</evidence>
<dbReference type="Pfam" id="PF12833">
    <property type="entry name" value="HTH_18"/>
    <property type="match status" value="1"/>
</dbReference>
<dbReference type="GO" id="GO:0043565">
    <property type="term" value="F:sequence-specific DNA binding"/>
    <property type="evidence" value="ECO:0007669"/>
    <property type="project" value="InterPro"/>
</dbReference>
<name>R9PLQ8_AGAAL</name>
<evidence type="ECO:0000256" key="2">
    <source>
        <dbReference type="ARBA" id="ARBA00023125"/>
    </source>
</evidence>
<dbReference type="Gene3D" id="1.10.10.60">
    <property type="entry name" value="Homeodomain-like"/>
    <property type="match status" value="2"/>
</dbReference>
<evidence type="ECO:0000256" key="4">
    <source>
        <dbReference type="ARBA" id="ARBA00023163"/>
    </source>
</evidence>
<feature type="domain" description="HTH araC/xylS-type" evidence="5">
    <location>
        <begin position="179"/>
        <end position="277"/>
    </location>
</feature>
<dbReference type="PROSITE" id="PS00041">
    <property type="entry name" value="HTH_ARAC_FAMILY_1"/>
    <property type="match status" value="1"/>
</dbReference>
<dbReference type="OrthoDB" id="9803764at2"/>
<dbReference type="InterPro" id="IPR037923">
    <property type="entry name" value="HTH-like"/>
</dbReference>
<dbReference type="Gene3D" id="2.60.120.280">
    <property type="entry name" value="Regulatory protein AraC"/>
    <property type="match status" value="1"/>
</dbReference>
<dbReference type="Proteomes" id="UP000014461">
    <property type="component" value="Unassembled WGS sequence"/>
</dbReference>
<sequence>MAEQHWQDKFEIGPACVERFLTTERFSELTKLQINLSGVSYLRGEYFVSRKAPQEHTLLFSMAGAGSLHTSEFSQRLGPNDFVILPAGVNYSLSLASHFWRHNWFQFSSDISWYRFPKNAKVLKINSSQNIDKCMKLLLDEETKAKADPLVESALTQLIKRYLLQLLKPLKNAEPSPLHKLEQQLRSSLHYPWTVAEMAQRLSVSEAHCYRLFQQEFKCSPKQYLSRLRLEHGSYLLRESRWSIDVIASQLGYQDGFAFAHRFKKSFGVSPGRYRRSFNK</sequence>
<dbReference type="PANTHER" id="PTHR43280:SF2">
    <property type="entry name" value="HTH-TYPE TRANSCRIPTIONAL REGULATOR EXSA"/>
    <property type="match status" value="1"/>
</dbReference>
<reference evidence="6" key="1">
    <citation type="journal article" date="2013" name="Genome Announc.">
        <title>Draft Genome Sequence of Agarivorans albus Strain MKT 106T, an Agarolytic Marine Bacterium.</title>
        <authorList>
            <person name="Yasuike M."/>
            <person name="Nakamura Y."/>
            <person name="Kai W."/>
            <person name="Fujiwara A."/>
            <person name="Fukui Y."/>
            <person name="Satomi M."/>
            <person name="Sano M."/>
        </authorList>
    </citation>
    <scope>NUCLEOTIDE SEQUENCE [LARGE SCALE GENOMIC DNA]</scope>
</reference>
<dbReference type="STRING" id="1331007.AALB_2374"/>
<dbReference type="SMART" id="SM00342">
    <property type="entry name" value="HTH_ARAC"/>
    <property type="match status" value="1"/>
</dbReference>
<keyword evidence="7" id="KW-1185">Reference proteome</keyword>
<evidence type="ECO:0000256" key="1">
    <source>
        <dbReference type="ARBA" id="ARBA00023015"/>
    </source>
</evidence>
<dbReference type="EMBL" id="BARX01000015">
    <property type="protein sequence ID" value="GAD02294.1"/>
    <property type="molecule type" value="Genomic_DNA"/>
</dbReference>
<dbReference type="SUPFAM" id="SSF46689">
    <property type="entry name" value="Homeodomain-like"/>
    <property type="match status" value="2"/>
</dbReference>
<evidence type="ECO:0000313" key="6">
    <source>
        <dbReference type="EMBL" id="GAD02294.1"/>
    </source>
</evidence>
<dbReference type="SUPFAM" id="SSF51215">
    <property type="entry name" value="Regulatory protein AraC"/>
    <property type="match status" value="1"/>
</dbReference>
<keyword evidence="3" id="KW-0010">Activator</keyword>
<comment type="caution">
    <text evidence="6">The sequence shown here is derived from an EMBL/GenBank/DDBJ whole genome shotgun (WGS) entry which is preliminary data.</text>
</comment>
<proteinExistence type="predicted"/>
<dbReference type="PROSITE" id="PS01124">
    <property type="entry name" value="HTH_ARAC_FAMILY_2"/>
    <property type="match status" value="1"/>
</dbReference>
<dbReference type="RefSeq" id="WP_016402062.1">
    <property type="nucleotide sequence ID" value="NZ_BARX01000015.1"/>
</dbReference>
<dbReference type="AlphaFoldDB" id="R9PLQ8"/>
<evidence type="ECO:0000259" key="5">
    <source>
        <dbReference type="PROSITE" id="PS01124"/>
    </source>
</evidence>
<keyword evidence="2" id="KW-0238">DNA-binding</keyword>
<dbReference type="Pfam" id="PF02311">
    <property type="entry name" value="AraC_binding"/>
    <property type="match status" value="1"/>
</dbReference>
<keyword evidence="4" id="KW-0804">Transcription</keyword>
<dbReference type="PANTHER" id="PTHR43280">
    <property type="entry name" value="ARAC-FAMILY TRANSCRIPTIONAL REGULATOR"/>
    <property type="match status" value="1"/>
</dbReference>
<dbReference type="InterPro" id="IPR018060">
    <property type="entry name" value="HTH_AraC"/>
</dbReference>
<protein>
    <submittedName>
        <fullName evidence="6">Transcriptional regulator</fullName>
    </submittedName>
</protein>
<keyword evidence="1" id="KW-0805">Transcription regulation</keyword>
<dbReference type="InterPro" id="IPR003313">
    <property type="entry name" value="AraC-bd"/>
</dbReference>
<dbReference type="GO" id="GO:0003700">
    <property type="term" value="F:DNA-binding transcription factor activity"/>
    <property type="evidence" value="ECO:0007669"/>
    <property type="project" value="InterPro"/>
</dbReference>
<dbReference type="InterPro" id="IPR020449">
    <property type="entry name" value="Tscrpt_reg_AraC-type_HTH"/>
</dbReference>
<organism evidence="6 7">
    <name type="scientific">Agarivorans albus MKT 106</name>
    <dbReference type="NCBI Taxonomy" id="1331007"/>
    <lineage>
        <taxon>Bacteria</taxon>
        <taxon>Pseudomonadati</taxon>
        <taxon>Pseudomonadota</taxon>
        <taxon>Gammaproteobacteria</taxon>
        <taxon>Alteromonadales</taxon>
        <taxon>Alteromonadaceae</taxon>
        <taxon>Agarivorans</taxon>
    </lineage>
</organism>
<dbReference type="PRINTS" id="PR00032">
    <property type="entry name" value="HTHARAC"/>
</dbReference>
<gene>
    <name evidence="6" type="ORF">AALB_2374</name>
</gene>